<proteinExistence type="predicted"/>
<dbReference type="Pfam" id="PF25800">
    <property type="entry name" value="FimV_N"/>
    <property type="match status" value="1"/>
</dbReference>
<feature type="compositionally biased region" description="Low complexity" evidence="1">
    <location>
        <begin position="198"/>
        <end position="218"/>
    </location>
</feature>
<evidence type="ECO:0000259" key="3">
    <source>
        <dbReference type="PROSITE" id="PS51782"/>
    </source>
</evidence>
<comment type="caution">
    <text evidence="4">The sequence shown here is derived from an EMBL/GenBank/DDBJ whole genome shotgun (WGS) entry which is preliminary data.</text>
</comment>
<keyword evidence="2" id="KW-1133">Transmembrane helix</keyword>
<accession>A0A5N0TAV7</accession>
<evidence type="ECO:0000313" key="5">
    <source>
        <dbReference type="Proteomes" id="UP000325372"/>
    </source>
</evidence>
<reference evidence="4 5" key="1">
    <citation type="submission" date="2019-09" db="EMBL/GenBank/DDBJ databases">
        <title>Wenzhouxiangella sp. Genome sequencing and assembly.</title>
        <authorList>
            <person name="Zhang R."/>
        </authorList>
    </citation>
    <scope>NUCLEOTIDE SEQUENCE [LARGE SCALE GENOMIC DNA]</scope>
    <source>
        <strain evidence="4 5">W260</strain>
    </source>
</reference>
<organism evidence="4 5">
    <name type="scientific">Marinihelvus fidelis</name>
    <dbReference type="NCBI Taxonomy" id="2613842"/>
    <lineage>
        <taxon>Bacteria</taxon>
        <taxon>Pseudomonadati</taxon>
        <taxon>Pseudomonadota</taxon>
        <taxon>Gammaproteobacteria</taxon>
        <taxon>Chromatiales</taxon>
        <taxon>Wenzhouxiangellaceae</taxon>
        <taxon>Marinihelvus</taxon>
    </lineage>
</organism>
<dbReference type="NCBIfam" id="TIGR03505">
    <property type="entry name" value="FimV_core"/>
    <property type="match status" value="1"/>
</dbReference>
<dbReference type="Gene3D" id="3.10.350.10">
    <property type="entry name" value="LysM domain"/>
    <property type="match status" value="1"/>
</dbReference>
<dbReference type="InterPro" id="IPR036779">
    <property type="entry name" value="LysM_dom_sf"/>
</dbReference>
<feature type="domain" description="LysM" evidence="3">
    <location>
        <begin position="274"/>
        <end position="330"/>
    </location>
</feature>
<dbReference type="AlphaFoldDB" id="A0A5N0TAV7"/>
<dbReference type="PROSITE" id="PS51782">
    <property type="entry name" value="LYSM"/>
    <property type="match status" value="1"/>
</dbReference>
<keyword evidence="2" id="KW-0812">Transmembrane</keyword>
<feature type="region of interest" description="Disordered" evidence="1">
    <location>
        <begin position="166"/>
        <end position="218"/>
    </location>
</feature>
<dbReference type="InterPro" id="IPR057840">
    <property type="entry name" value="FimV_N"/>
</dbReference>
<name>A0A5N0TAV7_9GAMM</name>
<feature type="compositionally biased region" description="Low complexity" evidence="1">
    <location>
        <begin position="380"/>
        <end position="398"/>
    </location>
</feature>
<dbReference type="InterPro" id="IPR020012">
    <property type="entry name" value="LysM_FimV"/>
</dbReference>
<dbReference type="InterPro" id="IPR018392">
    <property type="entry name" value="LysM"/>
</dbReference>
<protein>
    <recommendedName>
        <fullName evidence="3">LysM domain-containing protein</fullName>
    </recommendedName>
</protein>
<dbReference type="Proteomes" id="UP000325372">
    <property type="component" value="Unassembled WGS sequence"/>
</dbReference>
<feature type="region of interest" description="Disordered" evidence="1">
    <location>
        <begin position="377"/>
        <end position="431"/>
    </location>
</feature>
<evidence type="ECO:0000313" key="4">
    <source>
        <dbReference type="EMBL" id="KAA9132070.1"/>
    </source>
</evidence>
<gene>
    <name evidence="4" type="ORF">F3N42_07835</name>
</gene>
<dbReference type="RefSeq" id="WP_150863861.1">
    <property type="nucleotide sequence ID" value="NZ_VYXP01000004.1"/>
</dbReference>
<feature type="transmembrane region" description="Helical" evidence="2">
    <location>
        <begin position="510"/>
        <end position="529"/>
    </location>
</feature>
<dbReference type="EMBL" id="VYXP01000004">
    <property type="protein sequence ID" value="KAA9132070.1"/>
    <property type="molecule type" value="Genomic_DNA"/>
</dbReference>
<feature type="compositionally biased region" description="Low complexity" evidence="1">
    <location>
        <begin position="418"/>
        <end position="431"/>
    </location>
</feature>
<sequence>MDVKFSAVFARLVLAVLLLGLVQPAHALGLGQARALSYLQQPLDLHIQLISRSEAEMATVTAGMASAADFRVMGLDAGVMAVPLEFTIVRDLDDPHIRVRSREPITEPVLQIVIEVVWASGRMVRQYTVFLDPPTFDSAAPLPSVTPAPVPEAPPATPPTVVEEAPVLETGPPFDPGTEPVSPVDEPAVAFESPAGSEPALAPEPVVEETPPADTPLETEVAAPPEAAVPATTEPAAAETSLVETVAAPEPEPGPEPVEPIRSALPDPGTPAADSYEVSRGETLWGLSSRWAEAHGVDVNQMMLAVQQRNPDAFNNGNINSLKAGAVLRIPQAPDDFTYDQRQAMLEVLRQEQIYRNRWDIPVDPSSLPTVSELAQQPLAEPAESAASSTADDAPDSAGRLELVPPSESADAGGETLAQGATGEAGSAGESVVEELARAEEELANARQENTYLNERILELEAEIERARAEVSDSGLAQMEDQLREDRAAGEDEPIAIVPDDMPEPWLAKYVWWLVGLLVALVAGLVWWLRTRADDSEYVDSHPLS</sequence>
<keyword evidence="5" id="KW-1185">Reference proteome</keyword>
<dbReference type="CDD" id="cd00118">
    <property type="entry name" value="LysM"/>
    <property type="match status" value="1"/>
</dbReference>
<evidence type="ECO:0000256" key="2">
    <source>
        <dbReference type="SAM" id="Phobius"/>
    </source>
</evidence>
<keyword evidence="2" id="KW-0472">Membrane</keyword>
<evidence type="ECO:0000256" key="1">
    <source>
        <dbReference type="SAM" id="MobiDB-lite"/>
    </source>
</evidence>
<feature type="region of interest" description="Disordered" evidence="1">
    <location>
        <begin position="247"/>
        <end position="275"/>
    </location>
</feature>